<sequence length="127" mass="14676">MSDSDSDGDWGFHRNKKFLVSKSNVLLAALPERVFSQWGSIPLQTKKEGAQRMRICVFWFPTLLQPEISKTFTWAAEVGLIKKSEMLDVENLRRIQVVETILLHLEVASLDKDSSRHIFIFCNMLHQ</sequence>
<organism evidence="1 2">
    <name type="scientific">Poecilia formosa</name>
    <name type="common">Amazon molly</name>
    <name type="synonym">Limia formosa</name>
    <dbReference type="NCBI Taxonomy" id="48698"/>
    <lineage>
        <taxon>Eukaryota</taxon>
        <taxon>Metazoa</taxon>
        <taxon>Chordata</taxon>
        <taxon>Craniata</taxon>
        <taxon>Vertebrata</taxon>
        <taxon>Euteleostomi</taxon>
        <taxon>Actinopterygii</taxon>
        <taxon>Neopterygii</taxon>
        <taxon>Teleostei</taxon>
        <taxon>Neoteleostei</taxon>
        <taxon>Acanthomorphata</taxon>
        <taxon>Ovalentaria</taxon>
        <taxon>Atherinomorphae</taxon>
        <taxon>Cyprinodontiformes</taxon>
        <taxon>Poeciliidae</taxon>
        <taxon>Poeciliinae</taxon>
        <taxon>Poecilia</taxon>
    </lineage>
</organism>
<keyword evidence="2" id="KW-1185">Reference proteome</keyword>
<evidence type="ECO:0000313" key="2">
    <source>
        <dbReference type="Proteomes" id="UP000028760"/>
    </source>
</evidence>
<dbReference type="AlphaFoldDB" id="A0A096MAF1"/>
<reference evidence="2" key="1">
    <citation type="submission" date="2013-10" db="EMBL/GenBank/DDBJ databases">
        <authorList>
            <person name="Schartl M."/>
            <person name="Warren W."/>
        </authorList>
    </citation>
    <scope>NUCLEOTIDE SEQUENCE [LARGE SCALE GENOMIC DNA]</scope>
    <source>
        <strain evidence="2">female</strain>
    </source>
</reference>
<reference evidence="1" key="3">
    <citation type="submission" date="2025-09" db="UniProtKB">
        <authorList>
            <consortium name="Ensembl"/>
        </authorList>
    </citation>
    <scope>IDENTIFICATION</scope>
</reference>
<evidence type="ECO:0000313" key="1">
    <source>
        <dbReference type="Ensembl" id="ENSPFOP00000028392.1"/>
    </source>
</evidence>
<accession>A0A096MAF1</accession>
<reference evidence="1" key="2">
    <citation type="submission" date="2025-08" db="UniProtKB">
        <authorList>
            <consortium name="Ensembl"/>
        </authorList>
    </citation>
    <scope>IDENTIFICATION</scope>
</reference>
<proteinExistence type="predicted"/>
<dbReference type="OMA" id="RMRICVF"/>
<dbReference type="Ensembl" id="ENSPFOT00000024445.1">
    <property type="protein sequence ID" value="ENSPFOP00000028392.1"/>
    <property type="gene ID" value="ENSPFOG00000024150.1"/>
</dbReference>
<dbReference type="EMBL" id="AYCK01024791">
    <property type="status" value="NOT_ANNOTATED_CDS"/>
    <property type="molecule type" value="Genomic_DNA"/>
</dbReference>
<protein>
    <submittedName>
        <fullName evidence="1">Uncharacterized protein</fullName>
    </submittedName>
</protein>
<dbReference type="Proteomes" id="UP000028760">
    <property type="component" value="Unassembled WGS sequence"/>
</dbReference>
<name>A0A096MAF1_POEFO</name>